<comment type="similarity">
    <text evidence="4 13">Belongs to the serine/threonine dehydratase family.</text>
</comment>
<evidence type="ECO:0000256" key="10">
    <source>
        <dbReference type="ARBA" id="ARBA00023239"/>
    </source>
</evidence>
<reference evidence="16" key="1">
    <citation type="submission" date="2018-05" db="EMBL/GenBank/DDBJ databases">
        <title>Ignatzschineria dubaiensis sp. nov., isolated from necrotic foot tissues of dromedaries (Camelus dromedarius) and associated maggots in Dubai, United Arab Emirates.</title>
        <authorList>
            <person name="Tsang C.C."/>
            <person name="Tang J.Y.M."/>
            <person name="Fong J.Y.H."/>
            <person name="Kinne J."/>
            <person name="Lee H.H."/>
            <person name="Joseph M."/>
            <person name="Jose S."/>
            <person name="Schuster R.K."/>
            <person name="Tang Y."/>
            <person name="Sivakumar S."/>
            <person name="Chen J.H.K."/>
            <person name="Teng J.L.L."/>
            <person name="Lau S.K.P."/>
            <person name="Wernery U."/>
            <person name="Woo P.C.Y."/>
        </authorList>
    </citation>
    <scope>NUCLEOTIDE SEQUENCE [LARGE SCALE GENOMIC DNA]</scope>
    <source>
        <strain evidence="16">KCTC 22644</strain>
    </source>
</reference>
<dbReference type="CDD" id="cd04906">
    <property type="entry name" value="ACT_ThrD-I_1"/>
    <property type="match status" value="1"/>
</dbReference>
<keyword evidence="9 13" id="KW-0663">Pyridoxal phosphate</keyword>
<dbReference type="NCBIfam" id="NF006674">
    <property type="entry name" value="PRK09224.1"/>
    <property type="match status" value="1"/>
</dbReference>
<dbReference type="AlphaFoldDB" id="A0A2U2AH02"/>
<dbReference type="InterPro" id="IPR050147">
    <property type="entry name" value="Ser/Thr_Dehydratase"/>
</dbReference>
<dbReference type="NCBIfam" id="TIGR01124">
    <property type="entry name" value="ilvA_2Cterm"/>
    <property type="match status" value="1"/>
</dbReference>
<dbReference type="PANTHER" id="PTHR48078:SF11">
    <property type="entry name" value="THREONINE DEHYDRATASE, MITOCHONDRIAL"/>
    <property type="match status" value="1"/>
</dbReference>
<dbReference type="InterPro" id="IPR038110">
    <property type="entry name" value="TD_ACT-like_sf"/>
</dbReference>
<evidence type="ECO:0000256" key="1">
    <source>
        <dbReference type="ARBA" id="ARBA00001274"/>
    </source>
</evidence>
<dbReference type="FunFam" id="3.40.1020.10:FF:000001">
    <property type="entry name" value="L-threonine dehydratase"/>
    <property type="match status" value="1"/>
</dbReference>
<dbReference type="UniPathway" id="UPA00047">
    <property type="reaction ID" value="UER00054"/>
</dbReference>
<organism evidence="15 16">
    <name type="scientific">Ignatzschineria ureiclastica</name>
    <dbReference type="NCBI Taxonomy" id="472582"/>
    <lineage>
        <taxon>Bacteria</taxon>
        <taxon>Pseudomonadati</taxon>
        <taxon>Pseudomonadota</taxon>
        <taxon>Gammaproteobacteria</taxon>
        <taxon>Cardiobacteriales</taxon>
        <taxon>Ignatzschineriaceae</taxon>
        <taxon>Ignatzschineria</taxon>
    </lineage>
</organism>
<evidence type="ECO:0000256" key="11">
    <source>
        <dbReference type="ARBA" id="ARBA00023304"/>
    </source>
</evidence>
<evidence type="ECO:0000256" key="12">
    <source>
        <dbReference type="ARBA" id="ARBA00025527"/>
    </source>
</evidence>
<dbReference type="GO" id="GO:0003941">
    <property type="term" value="F:L-serine ammonia-lyase activity"/>
    <property type="evidence" value="ECO:0007669"/>
    <property type="project" value="TreeGrafter"/>
</dbReference>
<dbReference type="InterPro" id="IPR036052">
    <property type="entry name" value="TrpB-like_PALP_sf"/>
</dbReference>
<dbReference type="FunFam" id="3.40.50.1100:FF:000005">
    <property type="entry name" value="Threonine dehydratase catabolic"/>
    <property type="match status" value="1"/>
</dbReference>
<comment type="function">
    <text evidence="12 13">Catalyzes the anaerobic formation of alpha-ketobutyrate and ammonia from threonine in a two-step reaction. The first step involved a dehydration of threonine and a production of enamine intermediates (aminocrotonate), which tautomerizes to its imine form (iminobutyrate). Both intermediates are unstable and short-lived. The second step is the nonenzymatic hydrolysis of the enamine/imine intermediates to form 2-ketobutyrate and free ammonia. In the low water environment of the cell, the second step is accelerated by RidA.</text>
</comment>
<keyword evidence="6 13" id="KW-0028">Amino-acid biosynthesis</keyword>
<dbReference type="InterPro" id="IPR001926">
    <property type="entry name" value="TrpB-like_PALP"/>
</dbReference>
<evidence type="ECO:0000256" key="6">
    <source>
        <dbReference type="ARBA" id="ARBA00022605"/>
    </source>
</evidence>
<gene>
    <name evidence="13 15" type="primary">ilvA</name>
    <name evidence="15" type="ORF">DC083_01765</name>
</gene>
<evidence type="ECO:0000313" key="16">
    <source>
        <dbReference type="Proteomes" id="UP000245020"/>
    </source>
</evidence>
<dbReference type="Gene3D" id="3.40.1020.10">
    <property type="entry name" value="Biosynthetic Threonine Deaminase, Domain 3"/>
    <property type="match status" value="1"/>
</dbReference>
<dbReference type="Proteomes" id="UP000245020">
    <property type="component" value="Unassembled WGS sequence"/>
</dbReference>
<evidence type="ECO:0000313" key="15">
    <source>
        <dbReference type="EMBL" id="PWD81932.1"/>
    </source>
</evidence>
<keyword evidence="11 13" id="KW-0100">Branched-chain amino acid biosynthesis</keyword>
<dbReference type="GO" id="GO:0009097">
    <property type="term" value="P:isoleucine biosynthetic process"/>
    <property type="evidence" value="ECO:0007669"/>
    <property type="project" value="UniProtKB-UniRule"/>
</dbReference>
<evidence type="ECO:0000259" key="14">
    <source>
        <dbReference type="PROSITE" id="PS51672"/>
    </source>
</evidence>
<dbReference type="FunFam" id="3.40.50.1100:FF:000007">
    <property type="entry name" value="L-threonine dehydratase catabolic TdcB"/>
    <property type="match status" value="1"/>
</dbReference>
<proteinExistence type="inferred from homology"/>
<dbReference type="EC" id="4.3.1.19" evidence="13"/>
<dbReference type="CDD" id="cd04907">
    <property type="entry name" value="ACT_ThrD-I_2"/>
    <property type="match status" value="1"/>
</dbReference>
<comment type="caution">
    <text evidence="15">The sequence shown here is derived from an EMBL/GenBank/DDBJ whole genome shotgun (WGS) entry which is preliminary data.</text>
</comment>
<evidence type="ECO:0000256" key="7">
    <source>
        <dbReference type="ARBA" id="ARBA00022624"/>
    </source>
</evidence>
<protein>
    <recommendedName>
        <fullName evidence="13">L-threonine dehydratase</fullName>
        <ecNumber evidence="13">4.3.1.19</ecNumber>
    </recommendedName>
    <alternativeName>
        <fullName evidence="13">Threonine deaminase</fullName>
    </alternativeName>
</protein>
<dbReference type="InterPro" id="IPR045865">
    <property type="entry name" value="ACT-like_dom_sf"/>
</dbReference>
<comment type="subunit">
    <text evidence="5 13">Homotetramer.</text>
</comment>
<dbReference type="Pfam" id="PF00585">
    <property type="entry name" value="Thr_dehydrat_C"/>
    <property type="match status" value="2"/>
</dbReference>
<dbReference type="EMBL" id="QEWQ01000001">
    <property type="protein sequence ID" value="PWD81932.1"/>
    <property type="molecule type" value="Genomic_DNA"/>
</dbReference>
<dbReference type="InterPro" id="IPR001721">
    <property type="entry name" value="TD_ACT-like"/>
</dbReference>
<feature type="domain" description="ACT-like" evidence="14">
    <location>
        <begin position="328"/>
        <end position="400"/>
    </location>
</feature>
<dbReference type="GO" id="GO:0004794">
    <property type="term" value="F:threonine deaminase activity"/>
    <property type="evidence" value="ECO:0007669"/>
    <property type="project" value="UniProtKB-UniRule"/>
</dbReference>
<dbReference type="SUPFAM" id="SSF53686">
    <property type="entry name" value="Tryptophan synthase beta subunit-like PLP-dependent enzymes"/>
    <property type="match status" value="1"/>
</dbReference>
<keyword evidence="8" id="KW-0677">Repeat</keyword>
<evidence type="ECO:0000256" key="2">
    <source>
        <dbReference type="ARBA" id="ARBA00001933"/>
    </source>
</evidence>
<dbReference type="SUPFAM" id="SSF55021">
    <property type="entry name" value="ACT-like"/>
    <property type="match status" value="2"/>
</dbReference>
<sequence length="503" mass="55976">MNALIRDILSARVYDVAKNTQLDYLHLLSQQLHTHIWLKREDLQPIFSFKIRGAFNRIFQLSEEERAKGVICASAGNHAQGVALSGRHLKLKTTIVMPTSAPALKVNACKEMGAEVILHGNNFDEAYEHARYLSEQEGKTFIHPFDDLAVIAGQGTIGKELLDQKPDLDAIFIPVGGGGLIAGIAAYVKFIAPNCKIIGVEPEESASMLVSLQENQRVKLAQVGSFADGTAVKLVGEKTFEICQKYVDDIVTVSTDELCAAMKDIFNNTRALSEPSGALSVAGIKKYLHEHPDHGFKNVAGILSGANINFDRLRHAAERAELGEKNEALIAVKIPEIPGSFHNFINLIGKRSITEFNYRYSDPKEAVIFVGLQLSARDEEKAQILENLQNHQLEVIDLSDNEVAKLHIRHMVGGKSDVENERLFRFEFPEHPGALMQFLATLAGRWNISLFHYRNHGSDYGRVLIGIQVPEQNIIDGSFNEFLEEIGYEFTDENDNPAFKLFL</sequence>
<evidence type="ECO:0000256" key="13">
    <source>
        <dbReference type="RuleBase" id="RU362012"/>
    </source>
</evidence>
<evidence type="ECO:0000256" key="3">
    <source>
        <dbReference type="ARBA" id="ARBA00004810"/>
    </source>
</evidence>
<evidence type="ECO:0000256" key="4">
    <source>
        <dbReference type="ARBA" id="ARBA00010869"/>
    </source>
</evidence>
<comment type="cofactor">
    <cofactor evidence="2 13">
        <name>pyridoxal 5'-phosphate</name>
        <dbReference type="ChEBI" id="CHEBI:597326"/>
    </cofactor>
</comment>
<feature type="domain" description="ACT-like" evidence="14">
    <location>
        <begin position="422"/>
        <end position="495"/>
    </location>
</feature>
<evidence type="ECO:0000256" key="5">
    <source>
        <dbReference type="ARBA" id="ARBA00011881"/>
    </source>
</evidence>
<evidence type="ECO:0000256" key="8">
    <source>
        <dbReference type="ARBA" id="ARBA00022737"/>
    </source>
</evidence>
<dbReference type="GO" id="GO:0006567">
    <property type="term" value="P:L-threonine catabolic process"/>
    <property type="evidence" value="ECO:0007669"/>
    <property type="project" value="TreeGrafter"/>
</dbReference>
<comment type="pathway">
    <text evidence="3 13">Amino-acid biosynthesis; L-isoleucine biosynthesis; 2-oxobutanoate from L-threonine: step 1/1.</text>
</comment>
<accession>A0A2U2AH02</accession>
<keyword evidence="16" id="KW-1185">Reference proteome</keyword>
<dbReference type="InterPro" id="IPR005787">
    <property type="entry name" value="Thr_deHydtase_biosynth"/>
</dbReference>
<dbReference type="RefSeq" id="WP_109188549.1">
    <property type="nucleotide sequence ID" value="NZ_BMYA01000001.1"/>
</dbReference>
<dbReference type="PROSITE" id="PS51672">
    <property type="entry name" value="ACT_LIKE"/>
    <property type="match status" value="2"/>
</dbReference>
<keyword evidence="7 13" id="KW-0412">Isoleucine biosynthesis</keyword>
<dbReference type="PANTHER" id="PTHR48078">
    <property type="entry name" value="THREONINE DEHYDRATASE, MITOCHONDRIAL-RELATED"/>
    <property type="match status" value="1"/>
</dbReference>
<dbReference type="GO" id="GO:0030170">
    <property type="term" value="F:pyridoxal phosphate binding"/>
    <property type="evidence" value="ECO:0007669"/>
    <property type="project" value="UniProtKB-ARBA"/>
</dbReference>
<dbReference type="Gene3D" id="3.40.50.1100">
    <property type="match status" value="2"/>
</dbReference>
<evidence type="ECO:0000256" key="9">
    <source>
        <dbReference type="ARBA" id="ARBA00022898"/>
    </source>
</evidence>
<dbReference type="GO" id="GO:0006565">
    <property type="term" value="P:L-serine catabolic process"/>
    <property type="evidence" value="ECO:0007669"/>
    <property type="project" value="TreeGrafter"/>
</dbReference>
<dbReference type="Pfam" id="PF00291">
    <property type="entry name" value="PALP"/>
    <property type="match status" value="1"/>
</dbReference>
<dbReference type="OrthoDB" id="9811476at2"/>
<keyword evidence="10 13" id="KW-0456">Lyase</keyword>
<name>A0A2U2AH02_9GAMM</name>
<dbReference type="CDD" id="cd01562">
    <property type="entry name" value="Thr-dehyd"/>
    <property type="match status" value="1"/>
</dbReference>
<comment type="catalytic activity">
    <reaction evidence="1 13">
        <text>L-threonine = 2-oxobutanoate + NH4(+)</text>
        <dbReference type="Rhea" id="RHEA:22108"/>
        <dbReference type="ChEBI" id="CHEBI:16763"/>
        <dbReference type="ChEBI" id="CHEBI:28938"/>
        <dbReference type="ChEBI" id="CHEBI:57926"/>
        <dbReference type="EC" id="4.3.1.19"/>
    </reaction>
</comment>